<dbReference type="AlphaFoldDB" id="A0A814NVI0"/>
<dbReference type="Proteomes" id="UP000663879">
    <property type="component" value="Unassembled WGS sequence"/>
</dbReference>
<reference evidence="2" key="1">
    <citation type="submission" date="2021-02" db="EMBL/GenBank/DDBJ databases">
        <authorList>
            <person name="Nowell W R."/>
        </authorList>
    </citation>
    <scope>NUCLEOTIDE SEQUENCE</scope>
    <source>
        <strain evidence="2">Ploen Becks lab</strain>
    </source>
</reference>
<dbReference type="SUPFAM" id="SSF56672">
    <property type="entry name" value="DNA/RNA polymerases"/>
    <property type="match status" value="1"/>
</dbReference>
<sequence>LKSVVDSVFPESLYSAHQASIEEDLDIESAREFLKNKCADIVVNSLKDLTQTEDISHVIRVTDERPIRHKLRKIPFNKRDEVKKMLDDMFAAKLIQPSVSAWSSPLCLVGKPDGSIRITIDYRELNKVTVKDAFPVPNIDCLLTRLTRAKFFSKFDLSNGYFQIKLDPSSRHYTTFSCEFGHFEL</sequence>
<dbReference type="InterPro" id="IPR043502">
    <property type="entry name" value="DNA/RNA_pol_sf"/>
</dbReference>
<comment type="caution">
    <text evidence="2">The sequence shown here is derived from an EMBL/GenBank/DDBJ whole genome shotgun (WGS) entry which is preliminary data.</text>
</comment>
<dbReference type="InterPro" id="IPR050951">
    <property type="entry name" value="Retrovirus_Pol_polyprotein"/>
</dbReference>
<gene>
    <name evidence="2" type="ORF">OXX778_LOCUS20958</name>
</gene>
<proteinExistence type="predicted"/>
<dbReference type="PANTHER" id="PTHR37984:SF5">
    <property type="entry name" value="PROTEIN NYNRIN-LIKE"/>
    <property type="match status" value="1"/>
</dbReference>
<feature type="domain" description="Reverse transcriptase" evidence="1">
    <location>
        <begin position="110"/>
        <end position="179"/>
    </location>
</feature>
<dbReference type="OrthoDB" id="5867815at2759"/>
<dbReference type="CDD" id="cd01647">
    <property type="entry name" value="RT_LTR"/>
    <property type="match status" value="1"/>
</dbReference>
<dbReference type="Gene3D" id="3.10.10.10">
    <property type="entry name" value="HIV Type 1 Reverse Transcriptase, subunit A, domain 1"/>
    <property type="match status" value="1"/>
</dbReference>
<organism evidence="2 3">
    <name type="scientific">Brachionus calyciflorus</name>
    <dbReference type="NCBI Taxonomy" id="104777"/>
    <lineage>
        <taxon>Eukaryota</taxon>
        <taxon>Metazoa</taxon>
        <taxon>Spiralia</taxon>
        <taxon>Gnathifera</taxon>
        <taxon>Rotifera</taxon>
        <taxon>Eurotatoria</taxon>
        <taxon>Monogononta</taxon>
        <taxon>Pseudotrocha</taxon>
        <taxon>Ploima</taxon>
        <taxon>Brachionidae</taxon>
        <taxon>Brachionus</taxon>
    </lineage>
</organism>
<evidence type="ECO:0000313" key="3">
    <source>
        <dbReference type="Proteomes" id="UP000663879"/>
    </source>
</evidence>
<dbReference type="InterPro" id="IPR000477">
    <property type="entry name" value="RT_dom"/>
</dbReference>
<dbReference type="PANTHER" id="PTHR37984">
    <property type="entry name" value="PROTEIN CBG26694"/>
    <property type="match status" value="1"/>
</dbReference>
<protein>
    <recommendedName>
        <fullName evidence="1">Reverse transcriptase domain-containing protein</fullName>
    </recommendedName>
</protein>
<dbReference type="EMBL" id="CAJNOC010007335">
    <property type="protein sequence ID" value="CAF1097006.1"/>
    <property type="molecule type" value="Genomic_DNA"/>
</dbReference>
<feature type="non-terminal residue" evidence="2">
    <location>
        <position position="1"/>
    </location>
</feature>
<evidence type="ECO:0000313" key="2">
    <source>
        <dbReference type="EMBL" id="CAF1097006.1"/>
    </source>
</evidence>
<name>A0A814NVI0_9BILA</name>
<accession>A0A814NVI0</accession>
<evidence type="ECO:0000259" key="1">
    <source>
        <dbReference type="Pfam" id="PF00078"/>
    </source>
</evidence>
<dbReference type="InterPro" id="IPR043128">
    <property type="entry name" value="Rev_trsase/Diguanyl_cyclase"/>
</dbReference>
<keyword evidence="3" id="KW-1185">Reference proteome</keyword>
<dbReference type="Gene3D" id="3.30.70.270">
    <property type="match status" value="1"/>
</dbReference>
<dbReference type="Pfam" id="PF00078">
    <property type="entry name" value="RVT_1"/>
    <property type="match status" value="1"/>
</dbReference>